<comment type="caution">
    <text evidence="1">The sequence shown here is derived from an EMBL/GenBank/DDBJ whole genome shotgun (WGS) entry which is preliminary data.</text>
</comment>
<accession>X0XU78</accession>
<evidence type="ECO:0000313" key="1">
    <source>
        <dbReference type="EMBL" id="GAG46850.1"/>
    </source>
</evidence>
<protein>
    <submittedName>
        <fullName evidence="1">Uncharacterized protein</fullName>
    </submittedName>
</protein>
<dbReference type="AlphaFoldDB" id="X0XU78"/>
<feature type="non-terminal residue" evidence="1">
    <location>
        <position position="127"/>
    </location>
</feature>
<proteinExistence type="predicted"/>
<gene>
    <name evidence="1" type="ORF">S01H1_78593</name>
</gene>
<reference evidence="1" key="1">
    <citation type="journal article" date="2014" name="Front. Microbiol.">
        <title>High frequency of phylogenetically diverse reductive dehalogenase-homologous genes in deep subseafloor sedimentary metagenomes.</title>
        <authorList>
            <person name="Kawai M."/>
            <person name="Futagami T."/>
            <person name="Toyoda A."/>
            <person name="Takaki Y."/>
            <person name="Nishi S."/>
            <person name="Hori S."/>
            <person name="Arai W."/>
            <person name="Tsubouchi T."/>
            <person name="Morono Y."/>
            <person name="Uchiyama I."/>
            <person name="Ito T."/>
            <person name="Fujiyama A."/>
            <person name="Inagaki F."/>
            <person name="Takami H."/>
        </authorList>
    </citation>
    <scope>NUCLEOTIDE SEQUENCE</scope>
    <source>
        <strain evidence="1">Expedition CK06-06</strain>
    </source>
</reference>
<name>X0XU78_9ZZZZ</name>
<sequence>MPALPRRRVRAKWSASVALHCVALSGAAVCLRAEAARGQGAVPGVHEERIARIYFEDNTVVAQSTTGREMFRIEHWSRPVGRGDAPIVVRGRFYYAFSIYLMELDPAAGHVTRRVPFPGVIENLEKR</sequence>
<dbReference type="EMBL" id="BARS01052904">
    <property type="protein sequence ID" value="GAG46850.1"/>
    <property type="molecule type" value="Genomic_DNA"/>
</dbReference>
<organism evidence="1">
    <name type="scientific">marine sediment metagenome</name>
    <dbReference type="NCBI Taxonomy" id="412755"/>
    <lineage>
        <taxon>unclassified sequences</taxon>
        <taxon>metagenomes</taxon>
        <taxon>ecological metagenomes</taxon>
    </lineage>
</organism>